<dbReference type="InterPro" id="IPR036134">
    <property type="entry name" value="Crypto/Photolyase_FAD-like_sf"/>
</dbReference>
<dbReference type="Gene3D" id="3.40.50.620">
    <property type="entry name" value="HUPs"/>
    <property type="match status" value="1"/>
</dbReference>
<reference evidence="10 11" key="1">
    <citation type="submission" date="2019-11" db="EMBL/GenBank/DDBJ databases">
        <title>Genome sequences of 17 halophilic strains isolated from different environments.</title>
        <authorList>
            <person name="Furrow R.E."/>
        </authorList>
    </citation>
    <scope>NUCLEOTIDE SEQUENCE [LARGE SCALE GENOMIC DNA]</scope>
    <source>
        <strain evidence="10 11">22511_23_Filter</strain>
    </source>
</reference>
<keyword evidence="5 8" id="KW-0157">Chromophore</keyword>
<feature type="binding site" evidence="6">
    <location>
        <position position="231"/>
    </location>
    <ligand>
        <name>FAD</name>
        <dbReference type="ChEBI" id="CHEBI:57692"/>
    </ligand>
</feature>
<evidence type="ECO:0000256" key="2">
    <source>
        <dbReference type="ARBA" id="ARBA00017881"/>
    </source>
</evidence>
<proteinExistence type="inferred from homology"/>
<keyword evidence="4 6" id="KW-0274">FAD</keyword>
<dbReference type="InterPro" id="IPR014729">
    <property type="entry name" value="Rossmann-like_a/b/a_fold"/>
</dbReference>
<comment type="function">
    <text evidence="8">May have a photoreceptor function.</text>
</comment>
<dbReference type="Pfam" id="PF00875">
    <property type="entry name" value="DNA_photolyase"/>
    <property type="match status" value="1"/>
</dbReference>
<sequence length="483" mass="56436">MSTYSIVWFRNDLRVHDHKPLTRAVMAGYPVIALYIFDPYEYRDLSYGFKKTGRHRAQFIQESLEDLRTNLAELNVPLVIRYKDPADAFLELSDYLTINGVYLHEEIATEEQQTERGVRKALPGVPFYVDHGHNLFPPEDLPFSIKDVPGTFSQFRKRIEKIGMMPPQALAPPQTAVKSELPNKLEEGKIRGAAVSGREVQREEARYRGGSTAAKRRLRDYIFTKDRLRIYKETRNGMLLEDDSSKFSPYLANGNLSPRVVYEQIQHYERAYTKNESTYMLYFELLWRDYFHLVHRKYGDRFFYKTGLTGLEIPWKTNDEHLQAWMDGRTGYPLVDAGMRELKQTGFMSNRARQNVASFFTKNLGLDWRIGAAWFESQLVDYDVSSNYGNWLYTAGVGNDAVSFRAFNVEKQAEDYDPDGDYLRCWLPELRELPVPWIFKPREMGMIEQEQYGVHLGEDYPFPIIDLYESMREMKTAFEEASK</sequence>
<feature type="site" description="Electron transfer via tryptophanyl radical" evidence="7">
    <location>
        <position position="368"/>
    </location>
</feature>
<dbReference type="RefSeq" id="WP_160837344.1">
    <property type="nucleotide sequence ID" value="NZ_WMET01000002.1"/>
</dbReference>
<comment type="similarity">
    <text evidence="1 8">Belongs to the DNA photolyase class-1 family.</text>
</comment>
<dbReference type="PROSITE" id="PS00394">
    <property type="entry name" value="DNA_PHOTOLYASES_1_1"/>
    <property type="match status" value="1"/>
</dbReference>
<dbReference type="Gene3D" id="1.10.579.10">
    <property type="entry name" value="DNA Cyclobutane Dipyrimidine Photolyase, subunit A, domain 3"/>
    <property type="match status" value="1"/>
</dbReference>
<dbReference type="GO" id="GO:0003904">
    <property type="term" value="F:deoxyribodipyrimidine photo-lyase activity"/>
    <property type="evidence" value="ECO:0007669"/>
    <property type="project" value="TreeGrafter"/>
</dbReference>
<dbReference type="SUPFAM" id="SSF48173">
    <property type="entry name" value="Cryptochrome/photolyase FAD-binding domain"/>
    <property type="match status" value="1"/>
</dbReference>
<evidence type="ECO:0000256" key="4">
    <source>
        <dbReference type="ARBA" id="ARBA00022827"/>
    </source>
</evidence>
<dbReference type="EMBL" id="WMET01000002">
    <property type="protein sequence ID" value="MYL20548.1"/>
    <property type="molecule type" value="Genomic_DNA"/>
</dbReference>
<dbReference type="Pfam" id="PF03441">
    <property type="entry name" value="FAD_binding_7"/>
    <property type="match status" value="1"/>
</dbReference>
<dbReference type="InterPro" id="IPR018394">
    <property type="entry name" value="DNA_photolyase_1_CS_C"/>
</dbReference>
<dbReference type="InterPro" id="IPR006050">
    <property type="entry name" value="DNA_photolyase_N"/>
</dbReference>
<feature type="site" description="Electron transfer via tryptophanyl radical" evidence="7">
    <location>
        <position position="315"/>
    </location>
</feature>
<evidence type="ECO:0000256" key="1">
    <source>
        <dbReference type="ARBA" id="ARBA00005862"/>
    </source>
</evidence>
<feature type="binding site" evidence="6">
    <location>
        <begin position="381"/>
        <end position="383"/>
    </location>
    <ligand>
        <name>FAD</name>
        <dbReference type="ChEBI" id="CHEBI:57692"/>
    </ligand>
</feature>
<dbReference type="PRINTS" id="PR00147">
    <property type="entry name" value="DNAPHOTLYASE"/>
</dbReference>
<dbReference type="GO" id="GO:0000719">
    <property type="term" value="P:photoreactive repair"/>
    <property type="evidence" value="ECO:0007669"/>
    <property type="project" value="TreeGrafter"/>
</dbReference>
<dbReference type="PANTHER" id="PTHR11455:SF22">
    <property type="entry name" value="CRYPTOCHROME DASH"/>
    <property type="match status" value="1"/>
</dbReference>
<dbReference type="InterPro" id="IPR005101">
    <property type="entry name" value="Cryptochr/Photolyase_FAD-bd"/>
</dbReference>
<gene>
    <name evidence="10" type="ORF">GLW04_11645</name>
</gene>
<feature type="binding site" evidence="6">
    <location>
        <begin position="284"/>
        <end position="291"/>
    </location>
    <ligand>
        <name>FAD</name>
        <dbReference type="ChEBI" id="CHEBI:57692"/>
    </ligand>
</feature>
<feature type="site" description="Electron transfer via tryptophanyl radical" evidence="7">
    <location>
        <position position="391"/>
    </location>
</feature>
<dbReference type="GO" id="GO:0003677">
    <property type="term" value="F:DNA binding"/>
    <property type="evidence" value="ECO:0007669"/>
    <property type="project" value="TreeGrafter"/>
</dbReference>
<evidence type="ECO:0000256" key="3">
    <source>
        <dbReference type="ARBA" id="ARBA00022630"/>
    </source>
</evidence>
<evidence type="ECO:0000256" key="5">
    <source>
        <dbReference type="ARBA" id="ARBA00022991"/>
    </source>
</evidence>
<dbReference type="PANTHER" id="PTHR11455">
    <property type="entry name" value="CRYPTOCHROME"/>
    <property type="match status" value="1"/>
</dbReference>
<evidence type="ECO:0000313" key="10">
    <source>
        <dbReference type="EMBL" id="MYL20548.1"/>
    </source>
</evidence>
<dbReference type="AlphaFoldDB" id="A0A845DTR6"/>
<comment type="caution">
    <text evidence="10">The sequence shown here is derived from an EMBL/GenBank/DDBJ whole genome shotgun (WGS) entry which is preliminary data.</text>
</comment>
<dbReference type="InterPro" id="IPR002081">
    <property type="entry name" value="Cryptochrome/DNA_photolyase_1"/>
</dbReference>
<evidence type="ECO:0000313" key="11">
    <source>
        <dbReference type="Proteomes" id="UP000460949"/>
    </source>
</evidence>
<keyword evidence="3 6" id="KW-0285">Flavoprotein</keyword>
<accession>A0A845DTR6</accession>
<feature type="binding site" evidence="6">
    <location>
        <begin position="244"/>
        <end position="248"/>
    </location>
    <ligand>
        <name>FAD</name>
        <dbReference type="ChEBI" id="CHEBI:57692"/>
    </ligand>
</feature>
<evidence type="ECO:0000256" key="6">
    <source>
        <dbReference type="PIRSR" id="PIRSR602081-1"/>
    </source>
</evidence>
<dbReference type="InterPro" id="IPR036155">
    <property type="entry name" value="Crypto/Photolyase_N_sf"/>
</dbReference>
<protein>
    <recommendedName>
        <fullName evidence="2 8">Cryptochrome DASH</fullName>
    </recommendedName>
</protein>
<dbReference type="PROSITE" id="PS51645">
    <property type="entry name" value="PHR_CRY_ALPHA_BETA"/>
    <property type="match status" value="1"/>
</dbReference>
<evidence type="ECO:0000259" key="9">
    <source>
        <dbReference type="PROSITE" id="PS51645"/>
    </source>
</evidence>
<dbReference type="NCBIfam" id="TIGR02765">
    <property type="entry name" value="crypto_DASH"/>
    <property type="match status" value="1"/>
</dbReference>
<dbReference type="InterPro" id="IPR014133">
    <property type="entry name" value="Cry_DASH"/>
</dbReference>
<dbReference type="SUPFAM" id="SSF52425">
    <property type="entry name" value="Cryptochrome/photolyase, N-terminal domain"/>
    <property type="match status" value="1"/>
</dbReference>
<organism evidence="10 11">
    <name type="scientific">Halobacillus litoralis</name>
    <dbReference type="NCBI Taxonomy" id="45668"/>
    <lineage>
        <taxon>Bacteria</taxon>
        <taxon>Bacillati</taxon>
        <taxon>Bacillota</taxon>
        <taxon>Bacilli</taxon>
        <taxon>Bacillales</taxon>
        <taxon>Bacillaceae</taxon>
        <taxon>Halobacillus</taxon>
    </lineage>
</organism>
<dbReference type="Proteomes" id="UP000460949">
    <property type="component" value="Unassembled WGS sequence"/>
</dbReference>
<dbReference type="Gene3D" id="1.25.40.80">
    <property type="match status" value="1"/>
</dbReference>
<name>A0A845DTR6_9BACI</name>
<dbReference type="GO" id="GO:0071949">
    <property type="term" value="F:FAD binding"/>
    <property type="evidence" value="ECO:0007669"/>
    <property type="project" value="TreeGrafter"/>
</dbReference>
<evidence type="ECO:0000256" key="7">
    <source>
        <dbReference type="PIRSR" id="PIRSR602081-2"/>
    </source>
</evidence>
<feature type="domain" description="Photolyase/cryptochrome alpha/beta" evidence="9">
    <location>
        <begin position="3"/>
        <end position="135"/>
    </location>
</feature>
<evidence type="ECO:0000256" key="8">
    <source>
        <dbReference type="RuleBase" id="RU367151"/>
    </source>
</evidence>
<comment type="cofactor">
    <cofactor evidence="8">
        <name>(6R)-5,10-methylene-5,6,7,8-tetrahydrofolate</name>
        <dbReference type="ChEBI" id="CHEBI:15636"/>
    </cofactor>
    <text evidence="8">Binds 1 5,10-methenyltetrahydrofolate (MTHF) per subunit.</text>
</comment>
<comment type="cofactor">
    <cofactor evidence="6 8">
        <name>FAD</name>
        <dbReference type="ChEBI" id="CHEBI:57692"/>
    </cofactor>
    <text evidence="6 8">Binds 1 FAD per subunit.</text>
</comment>